<reference evidence="7" key="3">
    <citation type="submission" date="2023-02" db="EMBL/GenBank/DDBJ databases">
        <title>Comparative genomics and fermentation flavor characterization of five lactic acid bacteria reveal flavor biosynthesis metabolic pathways in fermented muskmelon puree.</title>
        <authorList>
            <person name="Yuan L."/>
            <person name="Li M."/>
            <person name="Xu X."/>
            <person name="Lao F."/>
            <person name="Wu J."/>
        </authorList>
    </citation>
    <scope>NUCLEOTIDE SEQUENCE</scope>
    <source>
        <strain evidence="7">Pa-2</strain>
    </source>
</reference>
<dbReference type="EMBL" id="CP118627">
    <property type="protein sequence ID" value="WEA14004.1"/>
    <property type="molecule type" value="Genomic_DNA"/>
</dbReference>
<name>A0A1I4FMX8_9LACT</name>
<evidence type="ECO:0000313" key="4">
    <source>
        <dbReference type="EMBL" id="GFO52053.1"/>
    </source>
</evidence>
<evidence type="ECO:0000313" key="6">
    <source>
        <dbReference type="EMBL" id="SFL18186.1"/>
    </source>
</evidence>
<dbReference type="RefSeq" id="WP_074750445.1">
    <property type="nucleotide sequence ID" value="NZ_AP026069.1"/>
</dbReference>
<dbReference type="PANTHER" id="PTHR37815:SF3">
    <property type="entry name" value="UPF0397 PROTEIN SPR0429"/>
    <property type="match status" value="1"/>
</dbReference>
<dbReference type="OrthoDB" id="411368at2"/>
<dbReference type="Pfam" id="PF07155">
    <property type="entry name" value="ECF-ribofla_trS"/>
    <property type="match status" value="1"/>
</dbReference>
<accession>A0A1I4FMX8</accession>
<evidence type="ECO:0000313" key="9">
    <source>
        <dbReference type="Proteomes" id="UP000504756"/>
    </source>
</evidence>
<keyword evidence="1 3" id="KW-0812">Transmembrane</keyword>
<sequence length="160" mass="16978">MKYSTKKLTLLALLAALTFVLGYFTKIPIPGGYFTLLDAGIFTTAMLLGKREGLIVGALAGFLNDFIAGYAAYMFFTLVIHGLQGYLGVVTKNKALNYVLATVVMVGGYFVADMFIVGSLAVALPDMAINAVQTSVGFVVALLLTEILKKSGALHGLKTN</sequence>
<feature type="transmembrane region" description="Helical" evidence="3">
    <location>
        <begin position="127"/>
        <end position="148"/>
    </location>
</feature>
<reference evidence="6 8" key="1">
    <citation type="submission" date="2016-10" db="EMBL/GenBank/DDBJ databases">
        <authorList>
            <person name="de Groot N.N."/>
        </authorList>
    </citation>
    <scope>NUCLEOTIDE SEQUENCE [LARGE SCALE GENOMIC DNA]</scope>
    <source>
        <strain evidence="6 8">M79</strain>
    </source>
</reference>
<dbReference type="Gene3D" id="1.10.1760.20">
    <property type="match status" value="1"/>
</dbReference>
<feature type="transmembrane region" description="Helical" evidence="3">
    <location>
        <begin position="95"/>
        <end position="121"/>
    </location>
</feature>
<dbReference type="Proteomes" id="UP001157396">
    <property type="component" value="Unassembled WGS sequence"/>
</dbReference>
<keyword evidence="2 3" id="KW-1133">Transmembrane helix</keyword>
<evidence type="ECO:0000313" key="5">
    <source>
        <dbReference type="EMBL" id="MDH7960504.1"/>
    </source>
</evidence>
<feature type="transmembrane region" description="Helical" evidence="3">
    <location>
        <begin position="54"/>
        <end position="83"/>
    </location>
</feature>
<proteinExistence type="predicted"/>
<evidence type="ECO:0000256" key="1">
    <source>
        <dbReference type="ARBA" id="ARBA00022692"/>
    </source>
</evidence>
<organism evidence="6 8">
    <name type="scientific">Lactococcus garvieae</name>
    <dbReference type="NCBI Taxonomy" id="1363"/>
    <lineage>
        <taxon>Bacteria</taxon>
        <taxon>Bacillati</taxon>
        <taxon>Bacillota</taxon>
        <taxon>Bacilli</taxon>
        <taxon>Lactobacillales</taxon>
        <taxon>Streptococcaceae</taxon>
        <taxon>Lactococcus</taxon>
    </lineage>
</organism>
<dbReference type="Proteomes" id="UP000181969">
    <property type="component" value="Unassembled WGS sequence"/>
</dbReference>
<dbReference type="InterPro" id="IPR009825">
    <property type="entry name" value="ECF_substrate-spec-like"/>
</dbReference>
<dbReference type="GO" id="GO:0016020">
    <property type="term" value="C:membrane"/>
    <property type="evidence" value="ECO:0007669"/>
    <property type="project" value="InterPro"/>
</dbReference>
<evidence type="ECO:0000256" key="2">
    <source>
        <dbReference type="ARBA" id="ARBA00022989"/>
    </source>
</evidence>
<evidence type="ECO:0000313" key="7">
    <source>
        <dbReference type="EMBL" id="WEA14004.1"/>
    </source>
</evidence>
<reference evidence="5" key="4">
    <citation type="submission" date="2023-04" db="EMBL/GenBank/DDBJ databases">
        <title>Genomic analysis of Lactococcus garvieae isolates.</title>
        <authorList>
            <person name="Zhanghang C."/>
        </authorList>
    </citation>
    <scope>NUCLEOTIDE SEQUENCE</scope>
    <source>
        <strain evidence="5">ZB-1</strain>
    </source>
</reference>
<dbReference type="EMBL" id="FOTJ01000002">
    <property type="protein sequence ID" value="SFL18186.1"/>
    <property type="molecule type" value="Genomic_DNA"/>
</dbReference>
<reference evidence="4 9" key="2">
    <citation type="submission" date="2020-06" db="EMBL/GenBank/DDBJ databases">
        <title>Draft genome sequence of Lactic acid bacteria from Okinawan-style tofu.</title>
        <authorList>
            <person name="Takara I."/>
            <person name="Ikematsu S."/>
        </authorList>
    </citation>
    <scope>NUCLEOTIDE SEQUENCE [LARGE SCALE GENOMIC DNA]</scope>
    <source>
        <strain evidence="4">Lg38</strain>
        <strain evidence="9">lg38</strain>
    </source>
</reference>
<dbReference type="Proteomes" id="UP000504756">
    <property type="component" value="Unassembled WGS sequence"/>
</dbReference>
<dbReference type="AlphaFoldDB" id="A0A1I4FMX8"/>
<dbReference type="EMBL" id="BLXU01000007">
    <property type="protein sequence ID" value="GFO52053.1"/>
    <property type="molecule type" value="Genomic_DNA"/>
</dbReference>
<keyword evidence="3" id="KW-0472">Membrane</keyword>
<evidence type="ECO:0000256" key="3">
    <source>
        <dbReference type="SAM" id="Phobius"/>
    </source>
</evidence>
<evidence type="ECO:0000313" key="8">
    <source>
        <dbReference type="Proteomes" id="UP000181969"/>
    </source>
</evidence>
<gene>
    <name evidence="4" type="primary">yeiE</name>
    <name evidence="4" type="ORF">ikelab_13280</name>
    <name evidence="7" type="ORF">PWF74_00540</name>
    <name evidence="5" type="ORF">QHR29_08500</name>
    <name evidence="6" type="ORF">SAMN05216438_10229</name>
</gene>
<protein>
    <submittedName>
        <fullName evidence="5">ECF transporter S component</fullName>
    </submittedName>
    <submittedName>
        <fullName evidence="4">Thiamine transporter HmpT</fullName>
    </submittedName>
    <submittedName>
        <fullName evidence="6">Uncharacterized membrane protein</fullName>
    </submittedName>
</protein>
<dbReference type="PANTHER" id="PTHR37815">
    <property type="entry name" value="UPF0397 PROTEIN BC_2624-RELATED"/>
    <property type="match status" value="1"/>
</dbReference>
<dbReference type="EMBL" id="JARYTV010000008">
    <property type="protein sequence ID" value="MDH7960504.1"/>
    <property type="molecule type" value="Genomic_DNA"/>
</dbReference>
<dbReference type="Proteomes" id="UP001217324">
    <property type="component" value="Chromosome"/>
</dbReference>